<evidence type="ECO:0000313" key="4">
    <source>
        <dbReference type="Proteomes" id="UP000294963"/>
    </source>
</evidence>
<feature type="signal peptide" evidence="1">
    <location>
        <begin position="1"/>
        <end position="22"/>
    </location>
</feature>
<protein>
    <submittedName>
        <fullName evidence="3">Alpha-beta hydrolase superfamily lysophospholipase</fullName>
    </submittedName>
</protein>
<sequence>MNQIFKKTLLAFSCAGALFLSACNDDTKDEFKSPQYSSYVGETAYIKETPTAIAAINAASVKTMTYNMTNVAGQKAQATALVFFPKTEKPKDGWRVVVWEHGTVGVADACAPSNNVLNANFAGLAKELLAAGYVIVAPDYEGLGSKGIHPYLNMISEANSAIDVVKAFKEKYGNDLNGAWMSVGQSQGGQASIGTAEFAAKDDTYKGAVAGAPASSLGTIILDVAPLALAGIEVQEIAGNVPLDKRVSVQSQATLLAYAALAGIGIKAYEPRFDYSEIFQERTKAIAELGEGSTGENGLCLSNKDDPELSLVYQFQKDIIKFMTANPDKKLKDYPGLNEENFRANKSIKKFLSDSQPGTKRIDKPLLILQGEADTNVPALVTKGMVKGLVDLGSPNVELVIVPKATHTEAIVKEQPRLLNFVQKYMPAQ</sequence>
<evidence type="ECO:0000313" key="3">
    <source>
        <dbReference type="EMBL" id="TCM66638.1"/>
    </source>
</evidence>
<dbReference type="SUPFAM" id="SSF53474">
    <property type="entry name" value="alpha/beta-Hydrolases"/>
    <property type="match status" value="1"/>
</dbReference>
<dbReference type="Pfam" id="PF03583">
    <property type="entry name" value="LIP"/>
    <property type="match status" value="1"/>
</dbReference>
<evidence type="ECO:0000256" key="1">
    <source>
        <dbReference type="SAM" id="SignalP"/>
    </source>
</evidence>
<keyword evidence="1" id="KW-0732">Signal</keyword>
<dbReference type="PANTHER" id="PTHR34853:SF1">
    <property type="entry name" value="LIPASE 5"/>
    <property type="match status" value="1"/>
</dbReference>
<feature type="domain" description="Peptidase S9 prolyl oligopeptidase catalytic" evidence="2">
    <location>
        <begin position="338"/>
        <end position="426"/>
    </location>
</feature>
<dbReference type="GO" id="GO:0008236">
    <property type="term" value="F:serine-type peptidase activity"/>
    <property type="evidence" value="ECO:0007669"/>
    <property type="project" value="InterPro"/>
</dbReference>
<dbReference type="Proteomes" id="UP000294963">
    <property type="component" value="Unassembled WGS sequence"/>
</dbReference>
<gene>
    <name evidence="3" type="ORF">EC844_11281</name>
</gene>
<dbReference type="PANTHER" id="PTHR34853">
    <property type="match status" value="1"/>
</dbReference>
<dbReference type="Gene3D" id="3.40.50.1820">
    <property type="entry name" value="alpha/beta hydrolase"/>
    <property type="match status" value="2"/>
</dbReference>
<feature type="chain" id="PRO_5020692653" evidence="1">
    <location>
        <begin position="23"/>
        <end position="429"/>
    </location>
</feature>
<dbReference type="AlphaFoldDB" id="A0A4V2R101"/>
<keyword evidence="3" id="KW-0378">Hydrolase</keyword>
<name>A0A4V2R101_ACICA</name>
<accession>A0A4V2R101</accession>
<dbReference type="OrthoDB" id="9955at2"/>
<keyword evidence="4" id="KW-1185">Reference proteome</keyword>
<dbReference type="GO" id="GO:0006508">
    <property type="term" value="P:proteolysis"/>
    <property type="evidence" value="ECO:0007669"/>
    <property type="project" value="InterPro"/>
</dbReference>
<organism evidence="3 4">
    <name type="scientific">Acinetobacter calcoaceticus</name>
    <dbReference type="NCBI Taxonomy" id="471"/>
    <lineage>
        <taxon>Bacteria</taxon>
        <taxon>Pseudomonadati</taxon>
        <taxon>Pseudomonadota</taxon>
        <taxon>Gammaproteobacteria</taxon>
        <taxon>Moraxellales</taxon>
        <taxon>Moraxellaceae</taxon>
        <taxon>Acinetobacter</taxon>
        <taxon>Acinetobacter calcoaceticus/baumannii complex</taxon>
    </lineage>
</organism>
<dbReference type="GO" id="GO:0016042">
    <property type="term" value="P:lipid catabolic process"/>
    <property type="evidence" value="ECO:0007669"/>
    <property type="project" value="InterPro"/>
</dbReference>
<dbReference type="PIRSF" id="PIRSF029171">
    <property type="entry name" value="Esterase_LipA"/>
    <property type="match status" value="1"/>
</dbReference>
<dbReference type="Pfam" id="PF00326">
    <property type="entry name" value="Peptidase_S9"/>
    <property type="match status" value="1"/>
</dbReference>
<dbReference type="InterPro" id="IPR001375">
    <property type="entry name" value="Peptidase_S9_cat"/>
</dbReference>
<dbReference type="InterPro" id="IPR029058">
    <property type="entry name" value="AB_hydrolase_fold"/>
</dbReference>
<evidence type="ECO:0000259" key="2">
    <source>
        <dbReference type="Pfam" id="PF00326"/>
    </source>
</evidence>
<proteinExistence type="predicted"/>
<dbReference type="PROSITE" id="PS51257">
    <property type="entry name" value="PROKAR_LIPOPROTEIN"/>
    <property type="match status" value="1"/>
</dbReference>
<reference evidence="3 4" key="1">
    <citation type="submission" date="2019-03" db="EMBL/GenBank/DDBJ databases">
        <title>Genomic analyses of the natural microbiome of Caenorhabditis elegans.</title>
        <authorList>
            <person name="Samuel B."/>
        </authorList>
    </citation>
    <scope>NUCLEOTIDE SEQUENCE [LARGE SCALE GENOMIC DNA]</scope>
    <source>
        <strain evidence="3 4">JUb89</strain>
    </source>
</reference>
<dbReference type="InterPro" id="IPR005152">
    <property type="entry name" value="Lipase_secreted"/>
</dbReference>
<comment type="caution">
    <text evidence="3">The sequence shown here is derived from an EMBL/GenBank/DDBJ whole genome shotgun (WGS) entry which is preliminary data.</text>
</comment>
<dbReference type="GO" id="GO:0004806">
    <property type="term" value="F:triacylglycerol lipase activity"/>
    <property type="evidence" value="ECO:0007669"/>
    <property type="project" value="InterPro"/>
</dbReference>
<dbReference type="EMBL" id="SLVJ01000012">
    <property type="protein sequence ID" value="TCM66638.1"/>
    <property type="molecule type" value="Genomic_DNA"/>
</dbReference>